<feature type="compositionally biased region" description="Polar residues" evidence="2">
    <location>
        <begin position="75"/>
        <end position="86"/>
    </location>
</feature>
<dbReference type="InParanoid" id="C5E0Y5"/>
<dbReference type="FunCoup" id="C5E0Y5">
    <property type="interactions" value="412"/>
</dbReference>
<dbReference type="GO" id="GO:0005815">
    <property type="term" value="C:microtubule organizing center"/>
    <property type="evidence" value="ECO:0007669"/>
    <property type="project" value="TreeGrafter"/>
</dbReference>
<sequence length="927" mass="106772">MSNFFRDSSLGFKPRSNIFSKLRVKDNEASNENSNTQEGDSSLEDLFLNSNKEDITSPATTIINSDGGKFGHSLQLRSSTPNPSTTKAEKPGRGLLEEDDLEITEVRDVPISKEESGTSSGTPNSNQINAKTVNLSLPVLPASQQQRSERECDIDASSNDVLLEAFTNTQKICSNLKQELHKVQTENSKLKTQVQSYQSDKEKIMDRFAEYKKLLNSFSEKSKLLFEQKKKEDTQLKEFKENYDKLLKKVESYKDDIHGLKNNLSQLRFLKKDSDTELAKKVKEIEYLKRELDSCSGQLSEEKLKNSSLVQEFGKIRGELMVNLTQNLSQGQSQILEKIGILESNFIGAYHVDWNNFSESSISKLTECIGTLRTNISSEFKTSFGENNRSLVDYYQKSFIEFMGRFNQIDGYYDKLSTSIKEGTELQSAKFDAHTSSLFSELRRGKDESWELIKKWSNENENRLQIVQDKINSSNLNSFQLIKTTSEEYTAISGDIKDRLQKYQSESFEILQKHLQKLPGFFDEVREGHIKSKKWMEKLAQELSSYKESLTNSREYEANISGLQSQISSLQLQKSQALSSLGTKEAQYEDLCNSLISKETELARFKEIEKELHGKIENISSEVEQQKNKWLRLNEENITLKANSENKLVVQNELLKAFQSENNTLKQRTAQLEDVRQQYEKENSTRLDKIQRINEQLQKLNVEMVQLKAHELELEEENRNLKRLIEDNKMEFEDTTDDYKRLKQRVIVLESDKQDIVSEKLELQDQMEKMQAVVTGLKQKVSSLQKNEHDYSKQLEAQAAEMRQIPKQPKRPENQGNGRKEPAKRRIREHLAPMFKPQAPSLPPPLPSTQRQLKSNSKDKDEEADEFDLSSSLNDDLELTNPSPIKPVIAKRGDTKIRPPMGSRKKLLLLDEQDSTPSKHRWKKRRI</sequence>
<feature type="coiled-coil region" evidence="1">
    <location>
        <begin position="173"/>
        <end position="263"/>
    </location>
</feature>
<feature type="compositionally biased region" description="Polar residues" evidence="2">
    <location>
        <begin position="30"/>
        <end position="40"/>
    </location>
</feature>
<keyword evidence="4" id="KW-1185">Reference proteome</keyword>
<evidence type="ECO:0000313" key="3">
    <source>
        <dbReference type="EMBL" id="CAR29769.1"/>
    </source>
</evidence>
<feature type="coiled-coil region" evidence="1">
    <location>
        <begin position="609"/>
        <end position="787"/>
    </location>
</feature>
<gene>
    <name evidence="3" type="ordered locus">ZYRO0G16588g</name>
</gene>
<feature type="compositionally biased region" description="Polar residues" evidence="2">
    <location>
        <begin position="117"/>
        <end position="130"/>
    </location>
</feature>
<dbReference type="GO" id="GO:0008017">
    <property type="term" value="F:microtubule binding"/>
    <property type="evidence" value="ECO:0007669"/>
    <property type="project" value="TreeGrafter"/>
</dbReference>
<dbReference type="KEGG" id="zro:ZYRO0G16588g"/>
<feature type="compositionally biased region" description="Basic residues" evidence="2">
    <location>
        <begin position="918"/>
        <end position="927"/>
    </location>
</feature>
<keyword evidence="1" id="KW-0175">Coiled coil</keyword>
<protein>
    <submittedName>
        <fullName evidence="3">ZYRO0G16588p</fullName>
    </submittedName>
</protein>
<dbReference type="GO" id="GO:0031122">
    <property type="term" value="P:cytoplasmic microtubule organization"/>
    <property type="evidence" value="ECO:0007669"/>
    <property type="project" value="TreeGrafter"/>
</dbReference>
<accession>C5E0Y5</accession>
<dbReference type="Proteomes" id="UP000008536">
    <property type="component" value="Chromosome G"/>
</dbReference>
<dbReference type="HOGENOM" id="CLU_341332_0_0_1"/>
<dbReference type="GO" id="GO:0005737">
    <property type="term" value="C:cytoplasm"/>
    <property type="evidence" value="ECO:0007669"/>
    <property type="project" value="TreeGrafter"/>
</dbReference>
<feature type="region of interest" description="Disordered" evidence="2">
    <location>
        <begin position="803"/>
        <end position="927"/>
    </location>
</feature>
<dbReference type="STRING" id="559307.C5E0Y5"/>
<reference evidence="3 4" key="1">
    <citation type="journal article" date="2009" name="Genome Res.">
        <title>Comparative genomics of protoploid Saccharomycetaceae.</title>
        <authorList>
            <consortium name="The Genolevures Consortium"/>
            <person name="Souciet J.-L."/>
            <person name="Dujon B."/>
            <person name="Gaillardin C."/>
            <person name="Johnston M."/>
            <person name="Baret P.V."/>
            <person name="Cliften P."/>
            <person name="Sherman D.J."/>
            <person name="Weissenbach J."/>
            <person name="Westhof E."/>
            <person name="Wincker P."/>
            <person name="Jubin C."/>
            <person name="Poulain J."/>
            <person name="Barbe V."/>
            <person name="Segurens B."/>
            <person name="Artiguenave F."/>
            <person name="Anthouard V."/>
            <person name="Vacherie B."/>
            <person name="Val M.-E."/>
            <person name="Fulton R.S."/>
            <person name="Minx P."/>
            <person name="Wilson R."/>
            <person name="Durrens P."/>
            <person name="Jean G."/>
            <person name="Marck C."/>
            <person name="Martin T."/>
            <person name="Nikolski M."/>
            <person name="Rolland T."/>
            <person name="Seret M.-L."/>
            <person name="Casaregola S."/>
            <person name="Despons L."/>
            <person name="Fairhead C."/>
            <person name="Fischer G."/>
            <person name="Lafontaine I."/>
            <person name="Leh V."/>
            <person name="Lemaire M."/>
            <person name="de Montigny J."/>
            <person name="Neuveglise C."/>
            <person name="Thierry A."/>
            <person name="Blanc-Lenfle I."/>
            <person name="Bleykasten C."/>
            <person name="Diffels J."/>
            <person name="Fritsch E."/>
            <person name="Frangeul L."/>
            <person name="Goeffon A."/>
            <person name="Jauniaux N."/>
            <person name="Kachouri-Lafond R."/>
            <person name="Payen C."/>
            <person name="Potier S."/>
            <person name="Pribylova L."/>
            <person name="Ozanne C."/>
            <person name="Richard G.-F."/>
            <person name="Sacerdot C."/>
            <person name="Straub M.-L."/>
            <person name="Talla E."/>
        </authorList>
    </citation>
    <scope>NUCLEOTIDE SEQUENCE [LARGE SCALE GENOMIC DNA]</scope>
    <source>
        <strain evidence="3 4">ATCC 2623 / CBS 732 / BCRC 21506 / NBRC 1130 / NCYC 568 / NRRL Y-229</strain>
    </source>
</reference>
<dbReference type="EMBL" id="CU928179">
    <property type="protein sequence ID" value="CAR29769.1"/>
    <property type="molecule type" value="Genomic_DNA"/>
</dbReference>
<evidence type="ECO:0000313" key="4">
    <source>
        <dbReference type="Proteomes" id="UP000008536"/>
    </source>
</evidence>
<proteinExistence type="predicted"/>
<evidence type="ECO:0000256" key="2">
    <source>
        <dbReference type="SAM" id="MobiDB-lite"/>
    </source>
</evidence>
<evidence type="ECO:0000256" key="1">
    <source>
        <dbReference type="SAM" id="Coils"/>
    </source>
</evidence>
<dbReference type="GO" id="GO:0051959">
    <property type="term" value="F:dynein light intermediate chain binding"/>
    <property type="evidence" value="ECO:0007669"/>
    <property type="project" value="TreeGrafter"/>
</dbReference>
<dbReference type="PANTHER" id="PTHR18947:SF28">
    <property type="entry name" value="GIRDIN, ISOFORM A"/>
    <property type="match status" value="1"/>
</dbReference>
<feature type="compositionally biased region" description="Basic and acidic residues" evidence="2">
    <location>
        <begin position="810"/>
        <end position="821"/>
    </location>
</feature>
<feature type="compositionally biased region" description="Basic and acidic residues" evidence="2">
    <location>
        <begin position="87"/>
        <end position="96"/>
    </location>
</feature>
<dbReference type="GO" id="GO:0030705">
    <property type="term" value="P:cytoskeleton-dependent intracellular transport"/>
    <property type="evidence" value="ECO:0007669"/>
    <property type="project" value="TreeGrafter"/>
</dbReference>
<dbReference type="AlphaFoldDB" id="C5E0Y5"/>
<dbReference type="PANTHER" id="PTHR18947">
    <property type="entry name" value="HOOK PROTEINS"/>
    <property type="match status" value="1"/>
</dbReference>
<feature type="compositionally biased region" description="Basic and acidic residues" evidence="2">
    <location>
        <begin position="104"/>
        <end position="116"/>
    </location>
</feature>
<organism evidence="3 4">
    <name type="scientific">Zygosaccharomyces rouxii (strain ATCC 2623 / CBS 732 / NBRC 1130 / NCYC 568 / NRRL Y-229)</name>
    <dbReference type="NCBI Taxonomy" id="559307"/>
    <lineage>
        <taxon>Eukaryota</taxon>
        <taxon>Fungi</taxon>
        <taxon>Dikarya</taxon>
        <taxon>Ascomycota</taxon>
        <taxon>Saccharomycotina</taxon>
        <taxon>Saccharomycetes</taxon>
        <taxon>Saccharomycetales</taxon>
        <taxon>Saccharomycetaceae</taxon>
        <taxon>Zygosaccharomyces</taxon>
    </lineage>
</organism>
<feature type="region of interest" description="Disordered" evidence="2">
    <location>
        <begin position="22"/>
        <end position="130"/>
    </location>
</feature>
<name>C5E0Y5_ZYGRC</name>